<dbReference type="EMBL" id="JAYMYQ010000006">
    <property type="protein sequence ID" value="KAK7324212.1"/>
    <property type="molecule type" value="Genomic_DNA"/>
</dbReference>
<dbReference type="Proteomes" id="UP001367508">
    <property type="component" value="Unassembled WGS sequence"/>
</dbReference>
<proteinExistence type="predicted"/>
<gene>
    <name evidence="1" type="ORF">VNO77_27739</name>
</gene>
<protein>
    <submittedName>
        <fullName evidence="1">Uncharacterized protein</fullName>
    </submittedName>
</protein>
<name>A0AAN9Q6R7_CANGL</name>
<evidence type="ECO:0000313" key="2">
    <source>
        <dbReference type="Proteomes" id="UP001367508"/>
    </source>
</evidence>
<sequence length="69" mass="7355">MWTSALTTKLDAHLVNGVIYLACSRAGKSCTSEVRLGLALSYPPPHLLPLGFPSPNKNPDVHISGPLMV</sequence>
<accession>A0AAN9Q6R7</accession>
<keyword evidence="2" id="KW-1185">Reference proteome</keyword>
<reference evidence="1 2" key="1">
    <citation type="submission" date="2024-01" db="EMBL/GenBank/DDBJ databases">
        <title>The genomes of 5 underutilized Papilionoideae crops provide insights into root nodulation and disease resistanc.</title>
        <authorList>
            <person name="Jiang F."/>
        </authorList>
    </citation>
    <scope>NUCLEOTIDE SEQUENCE [LARGE SCALE GENOMIC DNA]</scope>
    <source>
        <strain evidence="1">LVBAO_FW01</strain>
        <tissue evidence="1">Leaves</tissue>
    </source>
</reference>
<evidence type="ECO:0000313" key="1">
    <source>
        <dbReference type="EMBL" id="KAK7324212.1"/>
    </source>
</evidence>
<comment type="caution">
    <text evidence="1">The sequence shown here is derived from an EMBL/GenBank/DDBJ whole genome shotgun (WGS) entry which is preliminary data.</text>
</comment>
<organism evidence="1 2">
    <name type="scientific">Canavalia gladiata</name>
    <name type="common">Sword bean</name>
    <name type="synonym">Dolichos gladiatus</name>
    <dbReference type="NCBI Taxonomy" id="3824"/>
    <lineage>
        <taxon>Eukaryota</taxon>
        <taxon>Viridiplantae</taxon>
        <taxon>Streptophyta</taxon>
        <taxon>Embryophyta</taxon>
        <taxon>Tracheophyta</taxon>
        <taxon>Spermatophyta</taxon>
        <taxon>Magnoliopsida</taxon>
        <taxon>eudicotyledons</taxon>
        <taxon>Gunneridae</taxon>
        <taxon>Pentapetalae</taxon>
        <taxon>rosids</taxon>
        <taxon>fabids</taxon>
        <taxon>Fabales</taxon>
        <taxon>Fabaceae</taxon>
        <taxon>Papilionoideae</taxon>
        <taxon>50 kb inversion clade</taxon>
        <taxon>NPAAA clade</taxon>
        <taxon>indigoferoid/millettioid clade</taxon>
        <taxon>Phaseoleae</taxon>
        <taxon>Canavalia</taxon>
    </lineage>
</organism>
<dbReference type="AlphaFoldDB" id="A0AAN9Q6R7"/>